<proteinExistence type="predicted"/>
<name>A0A2I6SGU6_9VIRU</name>
<protein>
    <submittedName>
        <fullName evidence="1">Uncharacterized protein</fullName>
    </submittedName>
</protein>
<reference evidence="1" key="1">
    <citation type="submission" date="2017-10" db="EMBL/GenBank/DDBJ databases">
        <authorList>
            <person name="Banno H."/>
            <person name="Chua N.-H."/>
        </authorList>
    </citation>
    <scope>NUCLEOTIDE SEQUENCE</scope>
    <source>
        <strain evidence="1">HeBei</strain>
    </source>
</reference>
<gene>
    <name evidence="1" type="ORF">MmBV_CMP1</name>
</gene>
<dbReference type="EMBL" id="MG384816">
    <property type="protein sequence ID" value="AUO16806.1"/>
    <property type="molecule type" value="Genomic_DNA"/>
</dbReference>
<organism evidence="1">
    <name type="scientific">Microplitis mediator bracovirus</name>
    <dbReference type="NCBI Taxonomy" id="1836595"/>
    <lineage>
        <taxon>Viruses</taxon>
        <taxon>Viruses incertae sedis</taxon>
        <taxon>Polydnaviriformidae</taxon>
        <taxon>Bracoviriform</taxon>
    </lineage>
</organism>
<sequence>MNKLALIISTCGVYLCDVIRRKLIKGIRSSWDRQCVVLFTE</sequence>
<evidence type="ECO:0000313" key="1">
    <source>
        <dbReference type="EMBL" id="AUO16806.1"/>
    </source>
</evidence>
<accession>A0A2I6SGU6</accession>